<proteinExistence type="predicted"/>
<dbReference type="Proteomes" id="UP000887565">
    <property type="component" value="Unplaced"/>
</dbReference>
<name>A0A915L541_ROMCU</name>
<sequence>MGSNSQPILMFKSKCQQLDVSSRENSEIPVDKFAHITCIIHRSAHCQIPGHERCIGLHILKILNPGPKFQEYRIRVQQNSRSPENFKREGQKPK</sequence>
<keyword evidence="1" id="KW-1185">Reference proteome</keyword>
<dbReference type="AlphaFoldDB" id="A0A915L541"/>
<dbReference type="WBParaSite" id="nRc.2.0.1.t45877-RA">
    <property type="protein sequence ID" value="nRc.2.0.1.t45877-RA"/>
    <property type="gene ID" value="nRc.2.0.1.g45877"/>
</dbReference>
<accession>A0A915L541</accession>
<organism evidence="1 2">
    <name type="scientific">Romanomermis culicivorax</name>
    <name type="common">Nematode worm</name>
    <dbReference type="NCBI Taxonomy" id="13658"/>
    <lineage>
        <taxon>Eukaryota</taxon>
        <taxon>Metazoa</taxon>
        <taxon>Ecdysozoa</taxon>
        <taxon>Nematoda</taxon>
        <taxon>Enoplea</taxon>
        <taxon>Dorylaimia</taxon>
        <taxon>Mermithida</taxon>
        <taxon>Mermithoidea</taxon>
        <taxon>Mermithidae</taxon>
        <taxon>Romanomermis</taxon>
    </lineage>
</organism>
<evidence type="ECO:0000313" key="1">
    <source>
        <dbReference type="Proteomes" id="UP000887565"/>
    </source>
</evidence>
<reference evidence="2" key="1">
    <citation type="submission" date="2022-11" db="UniProtKB">
        <authorList>
            <consortium name="WormBaseParasite"/>
        </authorList>
    </citation>
    <scope>IDENTIFICATION</scope>
</reference>
<protein>
    <submittedName>
        <fullName evidence="2">Uncharacterized protein</fullName>
    </submittedName>
</protein>
<evidence type="ECO:0000313" key="2">
    <source>
        <dbReference type="WBParaSite" id="nRc.2.0.1.t45877-RA"/>
    </source>
</evidence>